<proteinExistence type="predicted"/>
<keyword evidence="3" id="KW-0408">Iron</keyword>
<dbReference type="Gene3D" id="3.30.420.40">
    <property type="match status" value="2"/>
</dbReference>
<dbReference type="PANTHER" id="PTHR32329:SF7">
    <property type="entry name" value="ACTIVATOR OF 2-HYDROXYACYL-COA-HYDRATASE"/>
    <property type="match status" value="1"/>
</dbReference>
<protein>
    <submittedName>
        <fullName evidence="6">Acyl-CoA dehydratase activase</fullName>
    </submittedName>
</protein>
<dbReference type="KEGG" id="psyt:DSAG12_00859"/>
<reference evidence="6 7" key="2">
    <citation type="journal article" date="2024" name="Int. J. Syst. Evol. Microbiol.">
        <title>Promethearchaeum syntrophicum gen. nov., sp. nov., an anaerobic, obligately syntrophic archaeon, the first isolate of the lineage 'Asgard' archaea, and proposal of the new archaeal phylum Promethearchaeota phyl. nov. and kingdom Promethearchaeati regn. nov.</title>
        <authorList>
            <person name="Imachi H."/>
            <person name="Nobu M.K."/>
            <person name="Kato S."/>
            <person name="Takaki Y."/>
            <person name="Miyazaki M."/>
            <person name="Miyata M."/>
            <person name="Ogawara M."/>
            <person name="Saito Y."/>
            <person name="Sakai S."/>
            <person name="Tahara Y.O."/>
            <person name="Takano Y."/>
            <person name="Tasumi E."/>
            <person name="Uematsu K."/>
            <person name="Yoshimura T."/>
            <person name="Itoh T."/>
            <person name="Ohkuma M."/>
            <person name="Takai K."/>
        </authorList>
    </citation>
    <scope>NUCLEOTIDE SEQUENCE [LARGE SCALE GENOMIC DNA]</scope>
    <source>
        <strain evidence="6 7">MK-D1</strain>
    </source>
</reference>
<evidence type="ECO:0000256" key="2">
    <source>
        <dbReference type="ARBA" id="ARBA00022723"/>
    </source>
</evidence>
<keyword evidence="2" id="KW-0479">Metal-binding</keyword>
<dbReference type="GO" id="GO:0051536">
    <property type="term" value="F:iron-sulfur cluster binding"/>
    <property type="evidence" value="ECO:0007669"/>
    <property type="project" value="UniProtKB-KW"/>
</dbReference>
<dbReference type="GO" id="GO:0046872">
    <property type="term" value="F:metal ion binding"/>
    <property type="evidence" value="ECO:0007669"/>
    <property type="project" value="UniProtKB-KW"/>
</dbReference>
<evidence type="ECO:0000256" key="4">
    <source>
        <dbReference type="ARBA" id="ARBA00023014"/>
    </source>
</evidence>
<comment type="cofactor">
    <cofactor evidence="1">
        <name>[4Fe-4S] cluster</name>
        <dbReference type="ChEBI" id="CHEBI:49883"/>
    </cofactor>
</comment>
<dbReference type="AlphaFoldDB" id="A0A5B9D8T3"/>
<dbReference type="Pfam" id="PF01869">
    <property type="entry name" value="BcrAD_BadFG"/>
    <property type="match status" value="1"/>
</dbReference>
<sequence>MTDQEYSSKTVAIVSEIQEKSLKSTDEKIKENTLEVFMGIDIGSVSLKIVLLDKNNKIIEKLWLRNQGSPIESSKKGIKELKEKLESSGMIDKINIKGVGTTGSARYLIKSVVGGDIAKTEIIAHAIASLTYYPDVSTILEIGGQDSKIIILRNGIVADFAMNSVCAAGTGSFLDHQASRLGIPIEKFGEYALKAEGDISIAGRCGVFAESDMIHKAQMGYSKEEIVKGLCEALVRNYLNNVGKGKEIKPPIVFQGGVSYNKGLVKAFEEALGTEILVPEENILMGAIGAAILVREESERTEKISGTWQTKFRGFNVLNLEFETKAFRCEGCPNRCEVMSVYMNSGEFDENGKEKREIVARWGDRCGKWAVY</sequence>
<dbReference type="OrthoDB" id="52668at2157"/>
<dbReference type="PANTHER" id="PTHR32329">
    <property type="entry name" value="BIFUNCTIONAL PROTEIN [INCLUDES 2-HYDROXYACYL-COA DEHYDRATASE (N-TER) AND ITS ACTIVATOR DOMAIN (C_TERM)-RELATED"/>
    <property type="match status" value="1"/>
</dbReference>
<dbReference type="GeneID" id="41328857"/>
<dbReference type="NCBIfam" id="TIGR00241">
    <property type="entry name" value="CoA_E_activ"/>
    <property type="match status" value="1"/>
</dbReference>
<reference evidence="6 7" key="1">
    <citation type="journal article" date="2020" name="Nature">
        <title>Isolation of an archaeon at the prokaryote-eukaryote interface.</title>
        <authorList>
            <person name="Imachi H."/>
            <person name="Nobu M.K."/>
            <person name="Nakahara N."/>
            <person name="Morono Y."/>
            <person name="Ogawara M."/>
            <person name="Takaki Y."/>
            <person name="Takano Y."/>
            <person name="Uematsu K."/>
            <person name="Ikuta T."/>
            <person name="Ito M."/>
            <person name="Matsui Y."/>
            <person name="Miyazaki M."/>
            <person name="Murata K."/>
            <person name="Saito Y."/>
            <person name="Sakai S."/>
            <person name="Song C."/>
            <person name="Tasumi E."/>
            <person name="Yamanaka Y."/>
            <person name="Yamaguchi T."/>
            <person name="Kamagata Y."/>
            <person name="Tamaki H."/>
            <person name="Takai K."/>
        </authorList>
    </citation>
    <scope>NUCLEOTIDE SEQUENCE [LARGE SCALE GENOMIC DNA]</scope>
    <source>
        <strain evidence="6 7">MK-D1</strain>
    </source>
</reference>
<name>A0A5B9D8T3_9ARCH</name>
<accession>A0A5B9D8T3</accession>
<gene>
    <name evidence="6" type="ORF">DSAG12_00859</name>
</gene>
<evidence type="ECO:0000256" key="3">
    <source>
        <dbReference type="ARBA" id="ARBA00023004"/>
    </source>
</evidence>
<dbReference type="EMBL" id="CP042905">
    <property type="protein sequence ID" value="QEE15036.1"/>
    <property type="molecule type" value="Genomic_DNA"/>
</dbReference>
<keyword evidence="4" id="KW-0411">Iron-sulfur</keyword>
<dbReference type="InterPro" id="IPR051805">
    <property type="entry name" value="Dehydratase_Activator_Redct"/>
</dbReference>
<evidence type="ECO:0000313" key="6">
    <source>
        <dbReference type="EMBL" id="QEE15036.1"/>
    </source>
</evidence>
<evidence type="ECO:0000256" key="1">
    <source>
        <dbReference type="ARBA" id="ARBA00001966"/>
    </source>
</evidence>
<evidence type="ECO:0000259" key="5">
    <source>
        <dbReference type="Pfam" id="PF01869"/>
    </source>
</evidence>
<dbReference type="Proteomes" id="UP000321408">
    <property type="component" value="Chromosome"/>
</dbReference>
<feature type="domain" description="ATPase BadF/BadG/BcrA/BcrD type" evidence="5">
    <location>
        <begin position="39"/>
        <end position="293"/>
    </location>
</feature>
<dbReference type="InterPro" id="IPR002731">
    <property type="entry name" value="ATPase_BadF"/>
</dbReference>
<keyword evidence="7" id="KW-1185">Reference proteome</keyword>
<dbReference type="SUPFAM" id="SSF53067">
    <property type="entry name" value="Actin-like ATPase domain"/>
    <property type="match status" value="1"/>
</dbReference>
<dbReference type="RefSeq" id="WP_147661962.1">
    <property type="nucleotide sequence ID" value="NZ_CP042905.2"/>
</dbReference>
<dbReference type="InterPro" id="IPR008275">
    <property type="entry name" value="CoA_E_activase_dom"/>
</dbReference>
<evidence type="ECO:0000313" key="7">
    <source>
        <dbReference type="Proteomes" id="UP000321408"/>
    </source>
</evidence>
<dbReference type="CDD" id="cd24035">
    <property type="entry name" value="ASKHA_NBD_O66634-like_rpt2"/>
    <property type="match status" value="1"/>
</dbReference>
<organism evidence="6 7">
    <name type="scientific">Promethearchaeum syntrophicum</name>
    <dbReference type="NCBI Taxonomy" id="2594042"/>
    <lineage>
        <taxon>Archaea</taxon>
        <taxon>Promethearchaeati</taxon>
        <taxon>Promethearchaeota</taxon>
        <taxon>Promethearchaeia</taxon>
        <taxon>Promethearchaeales</taxon>
        <taxon>Promethearchaeaceae</taxon>
        <taxon>Promethearchaeum</taxon>
    </lineage>
</organism>
<dbReference type="InterPro" id="IPR043129">
    <property type="entry name" value="ATPase_NBD"/>
</dbReference>